<comment type="similarity">
    <text evidence="8">Belongs to the Orn/Lys/Arg decarboxylase class-II family. NspC subfamily.</text>
</comment>
<evidence type="ECO:0000256" key="6">
    <source>
        <dbReference type="ARBA" id="ARBA00023066"/>
    </source>
</evidence>
<evidence type="ECO:0000256" key="5">
    <source>
        <dbReference type="ARBA" id="ARBA00022898"/>
    </source>
</evidence>
<dbReference type="RefSeq" id="WP_005028218.1">
    <property type="nucleotide sequence ID" value="NZ_KE150238.1"/>
</dbReference>
<dbReference type="InterPro" id="IPR022643">
    <property type="entry name" value="De-COase2_C"/>
</dbReference>
<dbReference type="EC" id="4.1.1.96" evidence="2"/>
<gene>
    <name evidence="13" type="ORF">HMPREF0179_02377</name>
</gene>
<dbReference type="InterPro" id="IPR029066">
    <property type="entry name" value="PLP-binding_barrel"/>
</dbReference>
<dbReference type="SUPFAM" id="SSF51419">
    <property type="entry name" value="PLP-binding barrel"/>
    <property type="match status" value="1"/>
</dbReference>
<dbReference type="PANTHER" id="PTHR43727">
    <property type="entry name" value="DIAMINOPIMELATE DECARBOXYLASE"/>
    <property type="match status" value="1"/>
</dbReference>
<evidence type="ECO:0000256" key="8">
    <source>
        <dbReference type="ARBA" id="ARBA00025802"/>
    </source>
</evidence>
<proteinExistence type="inferred from homology"/>
<evidence type="ECO:0000256" key="10">
    <source>
        <dbReference type="ARBA" id="ARBA00047389"/>
    </source>
</evidence>
<sequence>MTETYLEQLKPERFPSPGFVVDEAKLRSNVAILDEVQRRTGAKILMALKCFAMWDVFPIISRSGEGALYGCCASSPDEARLARECFGGEVHAFAAGYSEADMVELLETVDHVLFNSFAQWERFKGMVEAKNAGRATPIECGIRVNPEHSEGAVPMYDPCAPGSRLGVRLREFERFASAGGCPAQTPPPGLKGLSGLHFHTLCEQGADALDRTLKAFEMKFGRYLKGLKWMNFGGGHHITKEGYDIDLLCKCIERVRDRYGVQVYLEPGEAVALNAGVLVSTVLDVVRADMPVAILDTSAATHMPDVLEMPYRPMVIGSGEPGEKRWSCRLAGKSCLAGDVIGEYSFDEPLKAGDRLVFTDMAIYSMVKTTTFNGLRLPSIVRWNPETDETRLVREFGYEDFKMRLS</sequence>
<dbReference type="GO" id="GO:0008836">
    <property type="term" value="F:diaminopimelate decarboxylase activity"/>
    <property type="evidence" value="ECO:0007669"/>
    <property type="project" value="TreeGrafter"/>
</dbReference>
<evidence type="ECO:0000256" key="9">
    <source>
        <dbReference type="ARBA" id="ARBA00047351"/>
    </source>
</evidence>
<comment type="cofactor">
    <cofactor evidence="1">
        <name>pyridoxal 5'-phosphate</name>
        <dbReference type="ChEBI" id="CHEBI:597326"/>
    </cofactor>
</comment>
<comment type="catalytic activity">
    <reaction evidence="9">
        <text>carboxyspermidine + H(+) = spermidine + CO2</text>
        <dbReference type="Rhea" id="RHEA:34095"/>
        <dbReference type="ChEBI" id="CHEBI:15378"/>
        <dbReference type="ChEBI" id="CHEBI:16526"/>
        <dbReference type="ChEBI" id="CHEBI:57834"/>
        <dbReference type="ChEBI" id="CHEBI:65072"/>
        <dbReference type="EC" id="4.1.1.96"/>
    </reaction>
</comment>
<reference evidence="13 14" key="1">
    <citation type="submission" date="2010-10" db="EMBL/GenBank/DDBJ databases">
        <authorList>
            <consortium name="The Broad Institute Genome Sequencing Platform"/>
            <person name="Ward D."/>
            <person name="Earl A."/>
            <person name="Feldgarden M."/>
            <person name="Young S.K."/>
            <person name="Gargeya S."/>
            <person name="Zeng Q."/>
            <person name="Alvarado L."/>
            <person name="Berlin A."/>
            <person name="Bochicchio J."/>
            <person name="Chapman S.B."/>
            <person name="Chen Z."/>
            <person name="Freedman E."/>
            <person name="Gellesch M."/>
            <person name="Goldberg J."/>
            <person name="Griggs A."/>
            <person name="Gujja S."/>
            <person name="Heilman E."/>
            <person name="Heiman D."/>
            <person name="Howarth C."/>
            <person name="Mehta T."/>
            <person name="Neiman D."/>
            <person name="Pearson M."/>
            <person name="Roberts A."/>
            <person name="Saif S."/>
            <person name="Shea T."/>
            <person name="Shenoy N."/>
            <person name="Sisk P."/>
            <person name="Stolte C."/>
            <person name="Sykes S."/>
            <person name="White J."/>
            <person name="Yandava C."/>
            <person name="Allen-Vercoe E."/>
            <person name="Sibley C."/>
            <person name="Ambrose C.E."/>
            <person name="Strauss J."/>
            <person name="Daigneault M."/>
            <person name="Haas B."/>
            <person name="Nusbaum C."/>
            <person name="Birren B."/>
        </authorList>
    </citation>
    <scope>NUCLEOTIDE SEQUENCE [LARGE SCALE GENOMIC DNA]</scope>
    <source>
        <strain evidence="13 14">3_1_6</strain>
    </source>
</reference>
<dbReference type="PANTHER" id="PTHR43727:SF1">
    <property type="entry name" value="CARBOXYNORSPERMIDINE_CARBOXYSPERMIDINE DECARBOXYLASE"/>
    <property type="match status" value="1"/>
</dbReference>
<dbReference type="InterPro" id="IPR005730">
    <property type="entry name" value="Nsp_de-COase"/>
</dbReference>
<dbReference type="GO" id="GO:0008295">
    <property type="term" value="P:spermidine biosynthetic process"/>
    <property type="evidence" value="ECO:0007669"/>
    <property type="project" value="UniProtKB-KW"/>
</dbReference>
<feature type="binding site" evidence="11">
    <location>
        <position position="269"/>
    </location>
    <ligand>
        <name>substrate</name>
    </ligand>
</feature>
<dbReference type="CDD" id="cd06829">
    <property type="entry name" value="PLPDE_III_CANSDC"/>
    <property type="match status" value="1"/>
</dbReference>
<dbReference type="Proteomes" id="UP000006034">
    <property type="component" value="Unassembled WGS sequence"/>
</dbReference>
<dbReference type="HOGENOM" id="CLU_038560_0_0_7"/>
<keyword evidence="7" id="KW-0456">Lyase</keyword>
<dbReference type="EMBL" id="ADCP02000001">
    <property type="protein sequence ID" value="EFV43809.1"/>
    <property type="molecule type" value="Genomic_DNA"/>
</dbReference>
<keyword evidence="6" id="KW-0745">Spermidine biosynthesis</keyword>
<evidence type="ECO:0000256" key="11">
    <source>
        <dbReference type="PIRSR" id="PIRSR038941-1"/>
    </source>
</evidence>
<dbReference type="SUPFAM" id="SSF50621">
    <property type="entry name" value="Alanine racemase C-terminal domain-like"/>
    <property type="match status" value="1"/>
</dbReference>
<evidence type="ECO:0000313" key="13">
    <source>
        <dbReference type="EMBL" id="EFV43809.1"/>
    </source>
</evidence>
<accession>E5Y862</accession>
<dbReference type="PIRSF" id="PIRSF038941">
    <property type="entry name" value="NspC"/>
    <property type="match status" value="1"/>
</dbReference>
<dbReference type="Gene3D" id="2.40.37.10">
    <property type="entry name" value="Lyase, Ornithine Decarboxylase, Chain A, domain 1"/>
    <property type="match status" value="1"/>
</dbReference>
<evidence type="ECO:0000313" key="14">
    <source>
        <dbReference type="Proteomes" id="UP000006034"/>
    </source>
</evidence>
<dbReference type="GeneID" id="78085520"/>
<dbReference type="STRING" id="563192.HMPREF0179_02377"/>
<dbReference type="Pfam" id="PF00278">
    <property type="entry name" value="Orn_DAP_Arg_deC"/>
    <property type="match status" value="1"/>
</dbReference>
<dbReference type="GO" id="GO:0045312">
    <property type="term" value="P:nor-spermidine biosynthetic process"/>
    <property type="evidence" value="ECO:0007669"/>
    <property type="project" value="InterPro"/>
</dbReference>
<keyword evidence="14" id="KW-1185">Reference proteome</keyword>
<evidence type="ECO:0000256" key="2">
    <source>
        <dbReference type="ARBA" id="ARBA00012259"/>
    </source>
</evidence>
<keyword evidence="4" id="KW-0210">Decarboxylase</keyword>
<evidence type="ECO:0000256" key="1">
    <source>
        <dbReference type="ARBA" id="ARBA00001933"/>
    </source>
</evidence>
<evidence type="ECO:0000256" key="7">
    <source>
        <dbReference type="ARBA" id="ARBA00023239"/>
    </source>
</evidence>
<evidence type="ECO:0000256" key="4">
    <source>
        <dbReference type="ARBA" id="ARBA00022793"/>
    </source>
</evidence>
<dbReference type="GO" id="GO:0009089">
    <property type="term" value="P:lysine biosynthetic process via diaminopimelate"/>
    <property type="evidence" value="ECO:0007669"/>
    <property type="project" value="TreeGrafter"/>
</dbReference>
<protein>
    <recommendedName>
        <fullName evidence="3">Carboxynorspermidine/carboxyspermidine decarboxylase</fullName>
        <ecNumber evidence="2">4.1.1.96</ecNumber>
    </recommendedName>
</protein>
<dbReference type="InterPro" id="IPR009006">
    <property type="entry name" value="Ala_racemase/Decarboxylase_C"/>
</dbReference>
<dbReference type="eggNOG" id="COG0019">
    <property type="taxonomic scope" value="Bacteria"/>
</dbReference>
<keyword evidence="5" id="KW-0663">Pyridoxal phosphate</keyword>
<evidence type="ECO:0000259" key="12">
    <source>
        <dbReference type="Pfam" id="PF00278"/>
    </source>
</evidence>
<dbReference type="OrthoDB" id="9804410at2"/>
<evidence type="ECO:0000256" key="3">
    <source>
        <dbReference type="ARBA" id="ARBA00013633"/>
    </source>
</evidence>
<dbReference type="AlphaFoldDB" id="E5Y862"/>
<name>E5Y862_BILW3</name>
<feature type="domain" description="Orn/DAP/Arg decarboxylase 2 C-terminal" evidence="12">
    <location>
        <begin position="157"/>
        <end position="361"/>
    </location>
</feature>
<comment type="catalytic activity">
    <reaction evidence="10">
        <text>carboxynorspermidine + H(+) = norspermidine + CO2</text>
        <dbReference type="Rhea" id="RHEA:34099"/>
        <dbReference type="ChEBI" id="CHEBI:15378"/>
        <dbReference type="ChEBI" id="CHEBI:16526"/>
        <dbReference type="ChEBI" id="CHEBI:57920"/>
        <dbReference type="ChEBI" id="CHEBI:65070"/>
        <dbReference type="EC" id="4.1.1.96"/>
    </reaction>
</comment>
<dbReference type="Gene3D" id="3.20.20.10">
    <property type="entry name" value="Alanine racemase"/>
    <property type="match status" value="1"/>
</dbReference>
<organism evidence="13 14">
    <name type="scientific">Bilophila wadsworthia (strain 3_1_6)</name>
    <dbReference type="NCBI Taxonomy" id="563192"/>
    <lineage>
        <taxon>Bacteria</taxon>
        <taxon>Pseudomonadati</taxon>
        <taxon>Thermodesulfobacteriota</taxon>
        <taxon>Desulfovibrionia</taxon>
        <taxon>Desulfovibrionales</taxon>
        <taxon>Desulfovibrionaceae</taxon>
        <taxon>Bilophila</taxon>
    </lineage>
</organism>
<comment type="caution">
    <text evidence="13">The sequence shown here is derived from an EMBL/GenBank/DDBJ whole genome shotgun (WGS) entry which is preliminary data.</text>
</comment>
<dbReference type="NCBIfam" id="TIGR01047">
    <property type="entry name" value="nspC"/>
    <property type="match status" value="1"/>
</dbReference>
<reference evidence="13 14" key="2">
    <citation type="submission" date="2013-04" db="EMBL/GenBank/DDBJ databases">
        <title>The Genome Sequence of Bilophila wadsworthia 3_1_6.</title>
        <authorList>
            <consortium name="The Broad Institute Genomics Platform"/>
            <person name="Earl A."/>
            <person name="Ward D."/>
            <person name="Feldgarden M."/>
            <person name="Gevers D."/>
            <person name="Sibley C."/>
            <person name="Strauss J."/>
            <person name="Allen-Vercoe E."/>
            <person name="Walker B."/>
            <person name="Young S."/>
            <person name="Zeng Q."/>
            <person name="Gargeya S."/>
            <person name="Fitzgerald M."/>
            <person name="Haas B."/>
            <person name="Abouelleil A."/>
            <person name="Allen A.W."/>
            <person name="Alvarado L."/>
            <person name="Arachchi H.M."/>
            <person name="Berlin A.M."/>
            <person name="Chapman S.B."/>
            <person name="Gainer-Dewar J."/>
            <person name="Goldberg J."/>
            <person name="Griggs A."/>
            <person name="Gujja S."/>
            <person name="Hansen M."/>
            <person name="Howarth C."/>
            <person name="Imamovic A."/>
            <person name="Ireland A."/>
            <person name="Larimer J."/>
            <person name="McCowan C."/>
            <person name="Murphy C."/>
            <person name="Pearson M."/>
            <person name="Poon T.W."/>
            <person name="Priest M."/>
            <person name="Roberts A."/>
            <person name="Saif S."/>
            <person name="Shea T."/>
            <person name="Sisk P."/>
            <person name="Sykes S."/>
            <person name="Wortman J."/>
            <person name="Nusbaum C."/>
            <person name="Birren B."/>
        </authorList>
    </citation>
    <scope>NUCLEOTIDE SEQUENCE [LARGE SCALE GENOMIC DNA]</scope>
    <source>
        <strain evidence="13 14">3_1_6</strain>
    </source>
</reference>
<feature type="binding site" evidence="11">
    <location>
        <position position="305"/>
    </location>
    <ligand>
        <name>substrate</name>
    </ligand>
</feature>